<feature type="non-terminal residue" evidence="3">
    <location>
        <position position="289"/>
    </location>
</feature>
<reference evidence="3" key="2">
    <citation type="submission" date="2025-08" db="UniProtKB">
        <authorList>
            <consortium name="RefSeq"/>
        </authorList>
    </citation>
    <scope>IDENTIFICATION</scope>
</reference>
<reference evidence="2" key="1">
    <citation type="journal article" date="2014" name="Nat. Commun.">
        <title>The emerging biofuel crop Camelina sativa retains a highly undifferentiated hexaploid genome structure.</title>
        <authorList>
            <person name="Kagale S."/>
            <person name="Koh C."/>
            <person name="Nixon J."/>
            <person name="Bollina V."/>
            <person name="Clarke W.E."/>
            <person name="Tuteja R."/>
            <person name="Spillane C."/>
            <person name="Robinson S.J."/>
            <person name="Links M.G."/>
            <person name="Clarke C."/>
            <person name="Higgins E.E."/>
            <person name="Huebert T."/>
            <person name="Sharpe A.G."/>
            <person name="Parkin I.A."/>
        </authorList>
    </citation>
    <scope>NUCLEOTIDE SEQUENCE [LARGE SCALE GENOMIC DNA]</scope>
    <source>
        <strain evidence="2">cv. DH55</strain>
    </source>
</reference>
<dbReference type="Proteomes" id="UP000694864">
    <property type="component" value="Chromosome 2"/>
</dbReference>
<dbReference type="PANTHER" id="PTHR33067:SF31">
    <property type="entry name" value="RNA-DIRECTED DNA POLYMERASE"/>
    <property type="match status" value="1"/>
</dbReference>
<dbReference type="RefSeq" id="XP_019090236.1">
    <property type="nucleotide sequence ID" value="XM_019234691.1"/>
</dbReference>
<gene>
    <name evidence="3" type="primary">LOC109128422</name>
</gene>
<proteinExistence type="predicted"/>
<dbReference type="GeneID" id="109128422"/>
<sequence length="289" mass="31591">MMQALLEGHKKSSAEINVKIDSMFNDLNGKFERLSSRVDSIDKRVSAISSSSKNKESCNAITLHGGIEDGLSCVVINSCLDSAETGSVNPVTRPADPVDDAEPVSQSPRSIAPRPDQSVPIAGMGKPNSVVPDADTKESILAEPKPYRPQIPFPRRHEKKPLDEKKYGRYKEAISEFITDIPFAEAVNHISLFKKVYNDVVVEEKDLVEVKAFLAREKSIHAPSLKRLPKLEDPGKFVVPCSILGVNFEDSLCDTGSSVNVMSKAIAERLEIDDMKASKVSLTFANAVP</sequence>
<name>A0ABM1QTZ8_CAMSA</name>
<feature type="region of interest" description="Disordered" evidence="1">
    <location>
        <begin position="85"/>
        <end position="134"/>
    </location>
</feature>
<accession>A0ABM1QTZ8</accession>
<evidence type="ECO:0000313" key="3">
    <source>
        <dbReference type="RefSeq" id="XP_019090236.1"/>
    </source>
</evidence>
<keyword evidence="2" id="KW-1185">Reference proteome</keyword>
<organism evidence="2 3">
    <name type="scientific">Camelina sativa</name>
    <name type="common">False flax</name>
    <name type="synonym">Myagrum sativum</name>
    <dbReference type="NCBI Taxonomy" id="90675"/>
    <lineage>
        <taxon>Eukaryota</taxon>
        <taxon>Viridiplantae</taxon>
        <taxon>Streptophyta</taxon>
        <taxon>Embryophyta</taxon>
        <taxon>Tracheophyta</taxon>
        <taxon>Spermatophyta</taxon>
        <taxon>Magnoliopsida</taxon>
        <taxon>eudicotyledons</taxon>
        <taxon>Gunneridae</taxon>
        <taxon>Pentapetalae</taxon>
        <taxon>rosids</taxon>
        <taxon>malvids</taxon>
        <taxon>Brassicales</taxon>
        <taxon>Brassicaceae</taxon>
        <taxon>Camelineae</taxon>
        <taxon>Camelina</taxon>
    </lineage>
</organism>
<dbReference type="InterPro" id="IPR021109">
    <property type="entry name" value="Peptidase_aspartic_dom_sf"/>
</dbReference>
<evidence type="ECO:0000313" key="2">
    <source>
        <dbReference type="Proteomes" id="UP000694864"/>
    </source>
</evidence>
<dbReference type="Gene3D" id="2.40.70.10">
    <property type="entry name" value="Acid Proteases"/>
    <property type="match status" value="1"/>
</dbReference>
<evidence type="ECO:0000256" key="1">
    <source>
        <dbReference type="SAM" id="MobiDB-lite"/>
    </source>
</evidence>
<protein>
    <submittedName>
        <fullName evidence="3">Uncharacterized protein LOC109128422</fullName>
    </submittedName>
</protein>
<dbReference type="PANTHER" id="PTHR33067">
    <property type="entry name" value="RNA-DIRECTED DNA POLYMERASE-RELATED"/>
    <property type="match status" value="1"/>
</dbReference>